<dbReference type="SMART" id="SM00101">
    <property type="entry name" value="14_3_3"/>
    <property type="match status" value="1"/>
</dbReference>
<dbReference type="InterPro" id="IPR023410">
    <property type="entry name" value="14-3-3_domain"/>
</dbReference>
<feature type="non-terminal residue" evidence="3">
    <location>
        <position position="1"/>
    </location>
</feature>
<dbReference type="HOGENOM" id="CLU_058290_2_0_1"/>
<dbReference type="STRING" id="88036.D8QNY6"/>
<sequence length="134" mass="15043">AMLAVVDAHLMSTSSTGESLVLYLKMKADYNRYLVDLKTGQQRQEAEQATLMAFKIAQEHAFAELPPTHSFRLGLALNLSAFCFEHLNSLDRACFVAQQAIDEAQAKVEASGKEPRRETSRIMELLRQNLAVWT</sequence>
<evidence type="ECO:0000256" key="1">
    <source>
        <dbReference type="ARBA" id="ARBA00006141"/>
    </source>
</evidence>
<accession>D8QNY6</accession>
<dbReference type="InterPro" id="IPR000308">
    <property type="entry name" value="14-3-3"/>
</dbReference>
<dbReference type="GO" id="GO:0008104">
    <property type="term" value="P:intracellular protein localization"/>
    <property type="evidence" value="ECO:0000318"/>
    <property type="project" value="GO_Central"/>
</dbReference>
<feature type="domain" description="14-3-3" evidence="2">
    <location>
        <begin position="1"/>
        <end position="134"/>
    </location>
</feature>
<dbReference type="eggNOG" id="KOG0841">
    <property type="taxonomic scope" value="Eukaryota"/>
</dbReference>
<gene>
    <name evidence="3" type="ORF">SELMODRAFT_4601</name>
</gene>
<evidence type="ECO:0000313" key="4">
    <source>
        <dbReference type="Proteomes" id="UP000001514"/>
    </source>
</evidence>
<reference evidence="3 4" key="1">
    <citation type="journal article" date="2011" name="Science">
        <title>The Selaginella genome identifies genetic changes associated with the evolution of vascular plants.</title>
        <authorList>
            <person name="Banks J.A."/>
            <person name="Nishiyama T."/>
            <person name="Hasebe M."/>
            <person name="Bowman J.L."/>
            <person name="Gribskov M."/>
            <person name="dePamphilis C."/>
            <person name="Albert V.A."/>
            <person name="Aono N."/>
            <person name="Aoyama T."/>
            <person name="Ambrose B.A."/>
            <person name="Ashton N.W."/>
            <person name="Axtell M.J."/>
            <person name="Barker E."/>
            <person name="Barker M.S."/>
            <person name="Bennetzen J.L."/>
            <person name="Bonawitz N.D."/>
            <person name="Chapple C."/>
            <person name="Cheng C."/>
            <person name="Correa L.G."/>
            <person name="Dacre M."/>
            <person name="DeBarry J."/>
            <person name="Dreyer I."/>
            <person name="Elias M."/>
            <person name="Engstrom E.M."/>
            <person name="Estelle M."/>
            <person name="Feng L."/>
            <person name="Finet C."/>
            <person name="Floyd S.K."/>
            <person name="Frommer W.B."/>
            <person name="Fujita T."/>
            <person name="Gramzow L."/>
            <person name="Gutensohn M."/>
            <person name="Harholt J."/>
            <person name="Hattori M."/>
            <person name="Heyl A."/>
            <person name="Hirai T."/>
            <person name="Hiwatashi Y."/>
            <person name="Ishikawa M."/>
            <person name="Iwata M."/>
            <person name="Karol K.G."/>
            <person name="Koehler B."/>
            <person name="Kolukisaoglu U."/>
            <person name="Kubo M."/>
            <person name="Kurata T."/>
            <person name="Lalonde S."/>
            <person name="Li K."/>
            <person name="Li Y."/>
            <person name="Litt A."/>
            <person name="Lyons E."/>
            <person name="Manning G."/>
            <person name="Maruyama T."/>
            <person name="Michael T.P."/>
            <person name="Mikami K."/>
            <person name="Miyazaki S."/>
            <person name="Morinaga S."/>
            <person name="Murata T."/>
            <person name="Mueller-Roeber B."/>
            <person name="Nelson D.R."/>
            <person name="Obara M."/>
            <person name="Oguri Y."/>
            <person name="Olmstead R.G."/>
            <person name="Onodera N."/>
            <person name="Petersen B.L."/>
            <person name="Pils B."/>
            <person name="Prigge M."/>
            <person name="Rensing S.A."/>
            <person name="Riano-Pachon D.M."/>
            <person name="Roberts A.W."/>
            <person name="Sato Y."/>
            <person name="Scheller H.V."/>
            <person name="Schulz B."/>
            <person name="Schulz C."/>
            <person name="Shakirov E.V."/>
            <person name="Shibagaki N."/>
            <person name="Shinohara N."/>
            <person name="Shippen D.E."/>
            <person name="Soerensen I."/>
            <person name="Sotooka R."/>
            <person name="Sugimoto N."/>
            <person name="Sugita M."/>
            <person name="Sumikawa N."/>
            <person name="Tanurdzic M."/>
            <person name="Theissen G."/>
            <person name="Ulvskov P."/>
            <person name="Wakazuki S."/>
            <person name="Weng J.K."/>
            <person name="Willats W.W."/>
            <person name="Wipf D."/>
            <person name="Wolf P.G."/>
            <person name="Yang L."/>
            <person name="Zimmer A.D."/>
            <person name="Zhu Q."/>
            <person name="Mitros T."/>
            <person name="Hellsten U."/>
            <person name="Loque D."/>
            <person name="Otillar R."/>
            <person name="Salamov A."/>
            <person name="Schmutz J."/>
            <person name="Shapiro H."/>
            <person name="Lindquist E."/>
            <person name="Lucas S."/>
            <person name="Rokhsar D."/>
            <person name="Grigoriev I.V."/>
        </authorList>
    </citation>
    <scope>NUCLEOTIDE SEQUENCE [LARGE SCALE GENOMIC DNA]</scope>
</reference>
<dbReference type="PRINTS" id="PR00305">
    <property type="entry name" value="1433ZETA"/>
</dbReference>
<dbReference type="AlphaFoldDB" id="D8QNY6"/>
<name>D8QNY6_SELML</name>
<dbReference type="Gene3D" id="1.20.190.20">
    <property type="entry name" value="14-3-3 domain"/>
    <property type="match status" value="1"/>
</dbReference>
<dbReference type="GO" id="GO:0005737">
    <property type="term" value="C:cytoplasm"/>
    <property type="evidence" value="ECO:0000318"/>
    <property type="project" value="GO_Central"/>
</dbReference>
<dbReference type="KEGG" id="smo:SELMODRAFT_4601"/>
<proteinExistence type="inferred from homology"/>
<dbReference type="InParanoid" id="D8QNY6"/>
<dbReference type="OrthoDB" id="10260625at2759"/>
<keyword evidence="4" id="KW-1185">Reference proteome</keyword>
<dbReference type="Pfam" id="PF00244">
    <property type="entry name" value="14-3-3"/>
    <property type="match status" value="1"/>
</dbReference>
<evidence type="ECO:0000259" key="2">
    <source>
        <dbReference type="SMART" id="SM00101"/>
    </source>
</evidence>
<dbReference type="EMBL" id="GL377565">
    <property type="protein sequence ID" value="EFJ38835.1"/>
    <property type="molecule type" value="Genomic_DNA"/>
</dbReference>
<organism evidence="4">
    <name type="scientific">Selaginella moellendorffii</name>
    <name type="common">Spikemoss</name>
    <dbReference type="NCBI Taxonomy" id="88036"/>
    <lineage>
        <taxon>Eukaryota</taxon>
        <taxon>Viridiplantae</taxon>
        <taxon>Streptophyta</taxon>
        <taxon>Embryophyta</taxon>
        <taxon>Tracheophyta</taxon>
        <taxon>Lycopodiopsida</taxon>
        <taxon>Selaginellales</taxon>
        <taxon>Selaginellaceae</taxon>
        <taxon>Selaginella</taxon>
    </lineage>
</organism>
<dbReference type="InterPro" id="IPR036815">
    <property type="entry name" value="14-3-3_dom_sf"/>
</dbReference>
<protein>
    <recommendedName>
        <fullName evidence="2">14-3-3 domain-containing protein</fullName>
    </recommendedName>
</protein>
<evidence type="ECO:0000313" key="3">
    <source>
        <dbReference type="EMBL" id="EFJ38835.1"/>
    </source>
</evidence>
<dbReference type="Gramene" id="EFJ38835">
    <property type="protein sequence ID" value="EFJ38835"/>
    <property type="gene ID" value="SELMODRAFT_4601"/>
</dbReference>
<dbReference type="GO" id="GO:0007165">
    <property type="term" value="P:signal transduction"/>
    <property type="evidence" value="ECO:0000318"/>
    <property type="project" value="GO_Central"/>
</dbReference>
<dbReference type="PANTHER" id="PTHR18860">
    <property type="entry name" value="14-3-3 PROTEIN"/>
    <property type="match status" value="1"/>
</dbReference>
<comment type="similarity">
    <text evidence="1">Belongs to the 14-3-3 family.</text>
</comment>
<feature type="non-terminal residue" evidence="3">
    <location>
        <position position="134"/>
    </location>
</feature>
<dbReference type="Proteomes" id="UP000001514">
    <property type="component" value="Unassembled WGS sequence"/>
</dbReference>
<dbReference type="SUPFAM" id="SSF48445">
    <property type="entry name" value="14-3-3 protein"/>
    <property type="match status" value="1"/>
</dbReference>
<dbReference type="OMA" id="EDSTPIM"/>